<dbReference type="OrthoDB" id="10010134at2"/>
<evidence type="ECO:0000313" key="1">
    <source>
        <dbReference type="EMBL" id="RGE64624.1"/>
    </source>
</evidence>
<name>A0A3E3IC19_9FIRM</name>
<dbReference type="AlphaFoldDB" id="A0A3E3IC19"/>
<gene>
    <name evidence="1" type="ORF">DWY69_26680</name>
</gene>
<protein>
    <submittedName>
        <fullName evidence="1">Uncharacterized protein</fullName>
    </submittedName>
</protein>
<dbReference type="RefSeq" id="WP_117531615.1">
    <property type="nucleotide sequence ID" value="NZ_QVLU01000038.1"/>
</dbReference>
<organism evidence="1 2">
    <name type="scientific">Eisenbergiella massiliensis</name>
    <dbReference type="NCBI Taxonomy" id="1720294"/>
    <lineage>
        <taxon>Bacteria</taxon>
        <taxon>Bacillati</taxon>
        <taxon>Bacillota</taxon>
        <taxon>Clostridia</taxon>
        <taxon>Lachnospirales</taxon>
        <taxon>Lachnospiraceae</taxon>
        <taxon>Eisenbergiella</taxon>
    </lineage>
</organism>
<dbReference type="Proteomes" id="UP000261166">
    <property type="component" value="Unassembled WGS sequence"/>
</dbReference>
<proteinExistence type="predicted"/>
<sequence>MEKYTHYGIEVVRQVIDESFTSVLKEAKCQYTELAICPEINVIKYEKDGQTKYALIHPLEGFYDYAEAVYITSQTPDDCNWELLRKDIELQKEGKEPMERKTRLAMLIENAEKLAYNIMEKEEGFNIFASAGPQIDEGKVIEIIKTYLEERGITTKDIKNMEHYDVSEELYKILGRKNV</sequence>
<dbReference type="EMBL" id="QVLU01000038">
    <property type="protein sequence ID" value="RGE64624.1"/>
    <property type="molecule type" value="Genomic_DNA"/>
</dbReference>
<evidence type="ECO:0000313" key="2">
    <source>
        <dbReference type="Proteomes" id="UP000261166"/>
    </source>
</evidence>
<accession>A0A3E3IC19</accession>
<comment type="caution">
    <text evidence="1">The sequence shown here is derived from an EMBL/GenBank/DDBJ whole genome shotgun (WGS) entry which is preliminary data.</text>
</comment>
<reference evidence="1 2" key="1">
    <citation type="submission" date="2018-08" db="EMBL/GenBank/DDBJ databases">
        <title>A genome reference for cultivated species of the human gut microbiota.</title>
        <authorList>
            <person name="Zou Y."/>
            <person name="Xue W."/>
            <person name="Luo G."/>
        </authorList>
    </citation>
    <scope>NUCLEOTIDE SEQUENCE [LARGE SCALE GENOMIC DNA]</scope>
    <source>
        <strain evidence="1 2">AF26-4BH</strain>
    </source>
</reference>